<dbReference type="Proteomes" id="UP001202248">
    <property type="component" value="Unassembled WGS sequence"/>
</dbReference>
<keyword evidence="3" id="KW-1185">Reference proteome</keyword>
<dbReference type="EMBL" id="JAKWBL010000004">
    <property type="protein sequence ID" value="MCH5599546.1"/>
    <property type="molecule type" value="Genomic_DNA"/>
</dbReference>
<dbReference type="InterPro" id="IPR009100">
    <property type="entry name" value="AcylCoA_DH/oxidase_NM_dom_sf"/>
</dbReference>
<feature type="domain" description="Acyl-CoA dehydrogenase/oxidase N-terminal" evidence="1">
    <location>
        <begin position="15"/>
        <end position="78"/>
    </location>
</feature>
<gene>
    <name evidence="2" type="ORF">MKP09_17365</name>
</gene>
<proteinExistence type="predicted"/>
<dbReference type="InterPro" id="IPR037069">
    <property type="entry name" value="AcylCoA_DH/ox_N_sf"/>
</dbReference>
<organism evidence="2 3">
    <name type="scientific">Niabella ginsengisoli</name>
    <dbReference type="NCBI Taxonomy" id="522298"/>
    <lineage>
        <taxon>Bacteria</taxon>
        <taxon>Pseudomonadati</taxon>
        <taxon>Bacteroidota</taxon>
        <taxon>Chitinophagia</taxon>
        <taxon>Chitinophagales</taxon>
        <taxon>Chitinophagaceae</taxon>
        <taxon>Niabella</taxon>
    </lineage>
</organism>
<evidence type="ECO:0000313" key="3">
    <source>
        <dbReference type="Proteomes" id="UP001202248"/>
    </source>
</evidence>
<dbReference type="RefSeq" id="WP_240831589.1">
    <property type="nucleotide sequence ID" value="NZ_JAKWBL010000004.1"/>
</dbReference>
<evidence type="ECO:0000259" key="1">
    <source>
        <dbReference type="Pfam" id="PF02771"/>
    </source>
</evidence>
<name>A0ABS9SMN1_9BACT</name>
<reference evidence="2 3" key="1">
    <citation type="submission" date="2022-02" db="EMBL/GenBank/DDBJ databases">
        <authorList>
            <person name="Min J."/>
        </authorList>
    </citation>
    <scope>NUCLEOTIDE SEQUENCE [LARGE SCALE GENOMIC DNA]</scope>
    <source>
        <strain evidence="2 3">GR10-1</strain>
    </source>
</reference>
<dbReference type="Gene3D" id="1.10.540.10">
    <property type="entry name" value="Acyl-CoA dehydrogenase/oxidase, N-terminal domain"/>
    <property type="match status" value="1"/>
</dbReference>
<sequence>MPLVLNNQRINRLRSLCADAEKKNALTPSLLEIIYTEKWFKLFLPKEYGGLELSLPDALKYEEELAYIDGSLGWTVTLCAGANLFAGYINYKKSRQMFSSKKYVWVEAALLAALQNK</sequence>
<accession>A0ABS9SMN1</accession>
<evidence type="ECO:0000313" key="2">
    <source>
        <dbReference type="EMBL" id="MCH5599546.1"/>
    </source>
</evidence>
<dbReference type="Pfam" id="PF02771">
    <property type="entry name" value="Acyl-CoA_dh_N"/>
    <property type="match status" value="1"/>
</dbReference>
<comment type="caution">
    <text evidence="2">The sequence shown here is derived from an EMBL/GenBank/DDBJ whole genome shotgun (WGS) entry which is preliminary data.</text>
</comment>
<dbReference type="SUPFAM" id="SSF56645">
    <property type="entry name" value="Acyl-CoA dehydrogenase NM domain-like"/>
    <property type="match status" value="1"/>
</dbReference>
<dbReference type="InterPro" id="IPR013786">
    <property type="entry name" value="AcylCoA_DH/ox_N"/>
</dbReference>
<protein>
    <recommendedName>
        <fullName evidence="1">Acyl-CoA dehydrogenase/oxidase N-terminal domain-containing protein</fullName>
    </recommendedName>
</protein>